<dbReference type="InterPro" id="IPR019734">
    <property type="entry name" value="TPR_rpt"/>
</dbReference>
<keyword evidence="2" id="KW-0802">TPR repeat</keyword>
<dbReference type="SUPFAM" id="SSF81901">
    <property type="entry name" value="HCP-like"/>
    <property type="match status" value="1"/>
</dbReference>
<proteinExistence type="predicted"/>
<dbReference type="SMART" id="SM00028">
    <property type="entry name" value="TPR"/>
    <property type="match status" value="6"/>
</dbReference>
<feature type="domain" description="Nephrocystin 3-like N-terminal" evidence="4">
    <location>
        <begin position="58"/>
        <end position="103"/>
    </location>
</feature>
<dbReference type="Pfam" id="PF24883">
    <property type="entry name" value="NPHP3_N"/>
    <property type="match status" value="1"/>
</dbReference>
<protein>
    <recommendedName>
        <fullName evidence="4">Nephrocystin 3-like N-terminal domain-containing protein</fullName>
    </recommendedName>
</protein>
<gene>
    <name evidence="5" type="ORF">H1R20_g211</name>
</gene>
<dbReference type="OrthoDB" id="4760524at2759"/>
<dbReference type="EMBL" id="JANBPK010000012">
    <property type="protein sequence ID" value="KAJ2936876.1"/>
    <property type="molecule type" value="Genomic_DNA"/>
</dbReference>
<dbReference type="InterPro" id="IPR011990">
    <property type="entry name" value="TPR-like_helical_dom_sf"/>
</dbReference>
<name>A0A9W8MN86_9AGAR</name>
<evidence type="ECO:0000313" key="5">
    <source>
        <dbReference type="EMBL" id="KAJ2936876.1"/>
    </source>
</evidence>
<dbReference type="Gene3D" id="1.25.40.10">
    <property type="entry name" value="Tetratricopeptide repeat domain"/>
    <property type="match status" value="2"/>
</dbReference>
<dbReference type="Proteomes" id="UP001140091">
    <property type="component" value="Unassembled WGS sequence"/>
</dbReference>
<evidence type="ECO:0000256" key="3">
    <source>
        <dbReference type="SAM" id="MobiDB-lite"/>
    </source>
</evidence>
<feature type="region of interest" description="Disordered" evidence="3">
    <location>
        <begin position="860"/>
        <end position="886"/>
    </location>
</feature>
<dbReference type="InterPro" id="IPR056884">
    <property type="entry name" value="NPHP3-like_N"/>
</dbReference>
<dbReference type="SUPFAM" id="SSF48452">
    <property type="entry name" value="TPR-like"/>
    <property type="match status" value="2"/>
</dbReference>
<evidence type="ECO:0000256" key="2">
    <source>
        <dbReference type="PROSITE-ProRule" id="PRU00339"/>
    </source>
</evidence>
<comment type="caution">
    <text evidence="5">The sequence shown here is derived from an EMBL/GenBank/DDBJ whole genome shotgun (WGS) entry which is preliminary data.</text>
</comment>
<feature type="non-terminal residue" evidence="5">
    <location>
        <position position="886"/>
    </location>
</feature>
<accession>A0A9W8MN86</accession>
<dbReference type="PROSITE" id="PS50005">
    <property type="entry name" value="TPR"/>
    <property type="match status" value="1"/>
</dbReference>
<dbReference type="PANTHER" id="PTHR19959">
    <property type="entry name" value="KINESIN LIGHT CHAIN"/>
    <property type="match status" value="1"/>
</dbReference>
<evidence type="ECO:0000256" key="1">
    <source>
        <dbReference type="ARBA" id="ARBA00022737"/>
    </source>
</evidence>
<evidence type="ECO:0000313" key="6">
    <source>
        <dbReference type="Proteomes" id="UP001140091"/>
    </source>
</evidence>
<keyword evidence="1" id="KW-0677">Repeat</keyword>
<reference evidence="5" key="1">
    <citation type="submission" date="2022-06" db="EMBL/GenBank/DDBJ databases">
        <title>Genome Sequence of Candolleomyces eurysporus.</title>
        <authorList>
            <person name="Buettner E."/>
        </authorList>
    </citation>
    <scope>NUCLEOTIDE SEQUENCE</scope>
    <source>
        <strain evidence="5">VTCC 930004</strain>
    </source>
</reference>
<evidence type="ECO:0000259" key="4">
    <source>
        <dbReference type="Pfam" id="PF24883"/>
    </source>
</evidence>
<feature type="compositionally biased region" description="Low complexity" evidence="3">
    <location>
        <begin position="864"/>
        <end position="875"/>
    </location>
</feature>
<feature type="repeat" description="TPR" evidence="2">
    <location>
        <begin position="347"/>
        <end position="380"/>
    </location>
</feature>
<sequence length="886" mass="98251">MAAAVPETAPFIRAAATANPALKNVPVPSTSVAMQMQSLIYGPLKSATGRGPVRSLAGHPFLIVIDGLDECEDKDEVEDLIDGMLAFFDEDPFIPLRIFITSRVEQHIQSRLDVPGVRLDNLVDHCSDDDVTAFLDVLFQDAKRRNPVIRAYVREHGEWPTPSEKRKLVEHIGGSFIFASAVFKFIMGSNRASNHPTTAMDRLPLALNMNPGLDELYAQTLARSEHLPHFLNIISTIALLDAPLPTSGIAELLGIGTYEVVNVLVNLQAIIQVPGTDDTPITLCHTSLRDFLTTQSRSGRFFAHPHYHVRLFLRTTECELGLRKRRPGALIDPSECTPAVAYSLTCSMNHLARGKGLFQRRDSDLAIRSYREAVALHPDTPVLVFALAHVICSHAMHTGSLVDLKEAIALHRHALALGPSSHHLGRAGSLNGLGIALVQCYWHTGIMANLEEAISVHREALALRPFPHPHRPDSLYILGTALLDRHRRIGSASDLQEAISLHREALELRPLSHPDRWLPLSNLGTTLLARYLHTGTVKDLEESISLLHIVVELRPSPHPDRSSSLGNLGSSLLYRYRYTGTMANLEHAISLFREAHKLGLSSHPSPMINLSNALLDRYRCTGPMTDLEEAISLLRKALKLRPSSYPNRSLPLGSLGSSLLYRYRYTGSKTDVEDAISLLRKALKLRPSLHPDRPSSLNNLANALLDRYDRTGTVADLEEAISLLRKALELQPSPHPGRPFLLNNLGNALLALYRRTETMDDLEKAIFLCREALTLLPSHQHRSFPLINLSQCLEAVYTKSHALPHIREAITHCEELLDSHRPIGHRYRVTTLNRLASLLQKHFDATGREEDRARIETLKEEASRLSASTSATRAAPPKISVTKEGS</sequence>
<dbReference type="PANTHER" id="PTHR19959:SF119">
    <property type="entry name" value="FUNGAL LIPASE-LIKE DOMAIN-CONTAINING PROTEIN"/>
    <property type="match status" value="1"/>
</dbReference>
<keyword evidence="6" id="KW-1185">Reference proteome</keyword>
<organism evidence="5 6">
    <name type="scientific">Candolleomyces eurysporus</name>
    <dbReference type="NCBI Taxonomy" id="2828524"/>
    <lineage>
        <taxon>Eukaryota</taxon>
        <taxon>Fungi</taxon>
        <taxon>Dikarya</taxon>
        <taxon>Basidiomycota</taxon>
        <taxon>Agaricomycotina</taxon>
        <taxon>Agaricomycetes</taxon>
        <taxon>Agaricomycetidae</taxon>
        <taxon>Agaricales</taxon>
        <taxon>Agaricineae</taxon>
        <taxon>Psathyrellaceae</taxon>
        <taxon>Candolleomyces</taxon>
    </lineage>
</organism>
<dbReference type="AlphaFoldDB" id="A0A9W8MN86"/>
<dbReference type="Pfam" id="PF13374">
    <property type="entry name" value="TPR_10"/>
    <property type="match status" value="2"/>
</dbReference>